<proteinExistence type="predicted"/>
<sequence>MLMLLFEYSFIHLLTSFTWKSNKYIISHVVDSLSQIKSKEQ</sequence>
<protein>
    <submittedName>
        <fullName evidence="2">Uncharacterized protein</fullName>
    </submittedName>
</protein>
<keyword evidence="1" id="KW-1185">Reference proteome</keyword>
<accession>A0A1I7WA80</accession>
<evidence type="ECO:0000313" key="1">
    <source>
        <dbReference type="Proteomes" id="UP000095283"/>
    </source>
</evidence>
<name>A0A1I7WA80_HETBA</name>
<reference evidence="2" key="1">
    <citation type="submission" date="2016-11" db="UniProtKB">
        <authorList>
            <consortium name="WormBaseParasite"/>
        </authorList>
    </citation>
    <scope>IDENTIFICATION</scope>
</reference>
<dbReference type="Proteomes" id="UP000095283">
    <property type="component" value="Unplaced"/>
</dbReference>
<organism evidence="1 2">
    <name type="scientific">Heterorhabditis bacteriophora</name>
    <name type="common">Entomopathogenic nematode worm</name>
    <dbReference type="NCBI Taxonomy" id="37862"/>
    <lineage>
        <taxon>Eukaryota</taxon>
        <taxon>Metazoa</taxon>
        <taxon>Ecdysozoa</taxon>
        <taxon>Nematoda</taxon>
        <taxon>Chromadorea</taxon>
        <taxon>Rhabditida</taxon>
        <taxon>Rhabditina</taxon>
        <taxon>Rhabditomorpha</taxon>
        <taxon>Strongyloidea</taxon>
        <taxon>Heterorhabditidae</taxon>
        <taxon>Heterorhabditis</taxon>
    </lineage>
</organism>
<evidence type="ECO:0000313" key="2">
    <source>
        <dbReference type="WBParaSite" id="Hba_01586"/>
    </source>
</evidence>
<dbReference type="AlphaFoldDB" id="A0A1I7WA80"/>
<dbReference type="WBParaSite" id="Hba_01586">
    <property type="protein sequence ID" value="Hba_01586"/>
    <property type="gene ID" value="Hba_01586"/>
</dbReference>